<keyword evidence="2" id="KW-1185">Reference proteome</keyword>
<feature type="non-terminal residue" evidence="1">
    <location>
        <position position="1"/>
    </location>
</feature>
<protein>
    <submittedName>
        <fullName evidence="1">Uncharacterized protein</fullName>
    </submittedName>
</protein>
<dbReference type="AlphaFoldDB" id="A0A392T050"/>
<evidence type="ECO:0000313" key="1">
    <source>
        <dbReference type="EMBL" id="MCI54152.1"/>
    </source>
</evidence>
<sequence>VQRPFFLLESARRAAGAGAARSVVQFCSDFLLVVARRAQVVCAVCMCVDQG</sequence>
<reference evidence="1 2" key="1">
    <citation type="journal article" date="2018" name="Front. Plant Sci.">
        <title>Red Clover (Trifolium pratense) and Zigzag Clover (T. medium) - A Picture of Genomic Similarities and Differences.</title>
        <authorList>
            <person name="Dluhosova J."/>
            <person name="Istvanek J."/>
            <person name="Nedelnik J."/>
            <person name="Repkova J."/>
        </authorList>
    </citation>
    <scope>NUCLEOTIDE SEQUENCE [LARGE SCALE GENOMIC DNA]</scope>
    <source>
        <strain evidence="2">cv. 10/8</strain>
        <tissue evidence="1">Leaf</tissue>
    </source>
</reference>
<comment type="caution">
    <text evidence="1">The sequence shown here is derived from an EMBL/GenBank/DDBJ whole genome shotgun (WGS) entry which is preliminary data.</text>
</comment>
<proteinExistence type="predicted"/>
<name>A0A392T050_9FABA</name>
<dbReference type="Proteomes" id="UP000265520">
    <property type="component" value="Unassembled WGS sequence"/>
</dbReference>
<evidence type="ECO:0000313" key="2">
    <source>
        <dbReference type="Proteomes" id="UP000265520"/>
    </source>
</evidence>
<organism evidence="1 2">
    <name type="scientific">Trifolium medium</name>
    <dbReference type="NCBI Taxonomy" id="97028"/>
    <lineage>
        <taxon>Eukaryota</taxon>
        <taxon>Viridiplantae</taxon>
        <taxon>Streptophyta</taxon>
        <taxon>Embryophyta</taxon>
        <taxon>Tracheophyta</taxon>
        <taxon>Spermatophyta</taxon>
        <taxon>Magnoliopsida</taxon>
        <taxon>eudicotyledons</taxon>
        <taxon>Gunneridae</taxon>
        <taxon>Pentapetalae</taxon>
        <taxon>rosids</taxon>
        <taxon>fabids</taxon>
        <taxon>Fabales</taxon>
        <taxon>Fabaceae</taxon>
        <taxon>Papilionoideae</taxon>
        <taxon>50 kb inversion clade</taxon>
        <taxon>NPAAA clade</taxon>
        <taxon>Hologalegina</taxon>
        <taxon>IRL clade</taxon>
        <taxon>Trifolieae</taxon>
        <taxon>Trifolium</taxon>
    </lineage>
</organism>
<dbReference type="EMBL" id="LXQA010475014">
    <property type="protein sequence ID" value="MCI54152.1"/>
    <property type="molecule type" value="Genomic_DNA"/>
</dbReference>
<accession>A0A392T050</accession>